<dbReference type="Gene3D" id="3.40.50.720">
    <property type="entry name" value="NAD(P)-binding Rossmann-like Domain"/>
    <property type="match status" value="1"/>
</dbReference>
<dbReference type="EMBL" id="SMRT01000003">
    <property type="protein sequence ID" value="TDF98853.1"/>
    <property type="molecule type" value="Genomic_DNA"/>
</dbReference>
<reference evidence="4 5" key="1">
    <citation type="submission" date="2019-03" db="EMBL/GenBank/DDBJ databases">
        <title>This is whole genome sequence of Paenibacillus sp MS74 strain.</title>
        <authorList>
            <person name="Trinh H.N."/>
        </authorList>
    </citation>
    <scope>NUCLEOTIDE SEQUENCE [LARGE SCALE GENOMIC DNA]</scope>
    <source>
        <strain evidence="4 5">MS74</strain>
    </source>
</reference>
<dbReference type="PANTHER" id="PTHR42760">
    <property type="entry name" value="SHORT-CHAIN DEHYDROGENASES/REDUCTASES FAMILY MEMBER"/>
    <property type="match status" value="1"/>
</dbReference>
<evidence type="ECO:0000259" key="3">
    <source>
        <dbReference type="SMART" id="SM00822"/>
    </source>
</evidence>
<organism evidence="4 5">
    <name type="scientific">Paenibacillus piri</name>
    <dbReference type="NCBI Taxonomy" id="2547395"/>
    <lineage>
        <taxon>Bacteria</taxon>
        <taxon>Bacillati</taxon>
        <taxon>Bacillota</taxon>
        <taxon>Bacilli</taxon>
        <taxon>Bacillales</taxon>
        <taxon>Paenibacillaceae</taxon>
        <taxon>Paenibacillus</taxon>
    </lineage>
</organism>
<dbReference type="GO" id="GO:0005975">
    <property type="term" value="P:carbohydrate metabolic process"/>
    <property type="evidence" value="ECO:0007669"/>
    <property type="project" value="UniProtKB-ARBA"/>
</dbReference>
<dbReference type="OrthoDB" id="9803333at2"/>
<feature type="domain" description="Ketoreductase" evidence="3">
    <location>
        <begin position="11"/>
        <end position="150"/>
    </location>
</feature>
<dbReference type="PROSITE" id="PS00061">
    <property type="entry name" value="ADH_SHORT"/>
    <property type="match status" value="1"/>
</dbReference>
<comment type="similarity">
    <text evidence="1">Belongs to the short-chain dehydrogenases/reductases (SDR) family.</text>
</comment>
<dbReference type="InterPro" id="IPR057326">
    <property type="entry name" value="KR_dom"/>
</dbReference>
<evidence type="ECO:0000313" key="4">
    <source>
        <dbReference type="EMBL" id="TDF98853.1"/>
    </source>
</evidence>
<sequence length="259" mass="28239">MIFDKFRLDNRVAIVTGSASGLGKEMARGLAEAGAHIVVADINLEAAARFAEELMGQGVNALAVQVDVTDEEQIDRMVEKVMAQYGQIDVLINNAGIGARIEIEHMSYQDWQRVMDVNMNSVFLVSKAVGKVMIGQRRGSIINISSISGIIANVPQKHTAYNASKAGVIMITKSMALEWAEYNIRINTIAPGYMKTEMTASDFNENKDSHMVKTWLQMTPMHRPGTPDELQGIALFLASDASSYATGGVFTMDGGYTIL</sequence>
<dbReference type="InterPro" id="IPR002347">
    <property type="entry name" value="SDR_fam"/>
</dbReference>
<evidence type="ECO:0000313" key="5">
    <source>
        <dbReference type="Proteomes" id="UP000295636"/>
    </source>
</evidence>
<dbReference type="InterPro" id="IPR036291">
    <property type="entry name" value="NAD(P)-bd_dom_sf"/>
</dbReference>
<dbReference type="Proteomes" id="UP000295636">
    <property type="component" value="Unassembled WGS sequence"/>
</dbReference>
<dbReference type="Pfam" id="PF13561">
    <property type="entry name" value="adh_short_C2"/>
    <property type="match status" value="1"/>
</dbReference>
<dbReference type="SUPFAM" id="SSF51735">
    <property type="entry name" value="NAD(P)-binding Rossmann-fold domains"/>
    <property type="match status" value="1"/>
</dbReference>
<dbReference type="AlphaFoldDB" id="A0A4R5KSK9"/>
<dbReference type="SMART" id="SM00822">
    <property type="entry name" value="PKS_KR"/>
    <property type="match status" value="1"/>
</dbReference>
<proteinExistence type="inferred from homology"/>
<dbReference type="InterPro" id="IPR020904">
    <property type="entry name" value="Sc_DH/Rdtase_CS"/>
</dbReference>
<dbReference type="PRINTS" id="PR00080">
    <property type="entry name" value="SDRFAMILY"/>
</dbReference>
<dbReference type="RefSeq" id="WP_133227318.1">
    <property type="nucleotide sequence ID" value="NZ_SMRT01000003.1"/>
</dbReference>
<dbReference type="PANTHER" id="PTHR42760:SF124">
    <property type="entry name" value="SHORT-CHAIN DEHYDROGENASE_REDUCTASE"/>
    <property type="match status" value="1"/>
</dbReference>
<evidence type="ECO:0000256" key="2">
    <source>
        <dbReference type="ARBA" id="ARBA00023002"/>
    </source>
</evidence>
<protein>
    <submittedName>
        <fullName evidence="4">Glucose 1-dehydrogenase</fullName>
        <ecNumber evidence="4">1.1.1.47</ecNumber>
    </submittedName>
</protein>
<keyword evidence="5" id="KW-1185">Reference proteome</keyword>
<gene>
    <name evidence="4" type="ORF">E1757_10065</name>
</gene>
<dbReference type="EC" id="1.1.1.47" evidence="4"/>
<dbReference type="FunFam" id="3.40.50.720:FF:000240">
    <property type="entry name" value="SDR family oxidoreductase"/>
    <property type="match status" value="1"/>
</dbReference>
<dbReference type="GO" id="GO:0047936">
    <property type="term" value="F:glucose 1-dehydrogenase [NAD(P)+] activity"/>
    <property type="evidence" value="ECO:0007669"/>
    <property type="project" value="UniProtKB-EC"/>
</dbReference>
<accession>A0A4R5KSK9</accession>
<keyword evidence="2 4" id="KW-0560">Oxidoreductase</keyword>
<evidence type="ECO:0000256" key="1">
    <source>
        <dbReference type="ARBA" id="ARBA00006484"/>
    </source>
</evidence>
<name>A0A4R5KSK9_9BACL</name>
<dbReference type="PRINTS" id="PR00081">
    <property type="entry name" value="GDHRDH"/>
</dbReference>
<comment type="caution">
    <text evidence="4">The sequence shown here is derived from an EMBL/GenBank/DDBJ whole genome shotgun (WGS) entry which is preliminary data.</text>
</comment>
<dbReference type="NCBIfam" id="NF005559">
    <property type="entry name" value="PRK07231.1"/>
    <property type="match status" value="1"/>
</dbReference>